<comment type="caution">
    <text evidence="2">The sequence shown here is derived from an EMBL/GenBank/DDBJ whole genome shotgun (WGS) entry which is preliminary data.</text>
</comment>
<organism evidence="2 3">
    <name type="scientific">Ophiocordyceps sinensis</name>
    <dbReference type="NCBI Taxonomy" id="72228"/>
    <lineage>
        <taxon>Eukaryota</taxon>
        <taxon>Fungi</taxon>
        <taxon>Dikarya</taxon>
        <taxon>Ascomycota</taxon>
        <taxon>Pezizomycotina</taxon>
        <taxon>Sordariomycetes</taxon>
        <taxon>Hypocreomycetidae</taxon>
        <taxon>Hypocreales</taxon>
        <taxon>Ophiocordycipitaceae</taxon>
        <taxon>Ophiocordyceps</taxon>
    </lineage>
</organism>
<feature type="chain" id="PRO_5034776955" evidence="1">
    <location>
        <begin position="19"/>
        <end position="179"/>
    </location>
</feature>
<keyword evidence="1" id="KW-0732">Signal</keyword>
<gene>
    <name evidence="2" type="ORF">G6O67_005550</name>
</gene>
<evidence type="ECO:0000313" key="2">
    <source>
        <dbReference type="EMBL" id="KAF4509278.1"/>
    </source>
</evidence>
<proteinExistence type="predicted"/>
<evidence type="ECO:0000256" key="1">
    <source>
        <dbReference type="SAM" id="SignalP"/>
    </source>
</evidence>
<sequence>MRFSAILPFLGAVSSALAAPNPVSESVSNATALGIDVYGPIPGDAVRAREGHWTAEPGTQAWAWIRAQIDLGNDHGPESKPEKRQQYANIGMSMFVGDLCTGQAVWWDNVLYGYKYYTTINMFSVGIRYRSLRADERLEFSRGNGFDYCATHLYAMERSAPVGCFNSQLVNCFRIGFIA</sequence>
<dbReference type="OrthoDB" id="4790198at2759"/>
<feature type="signal peptide" evidence="1">
    <location>
        <begin position="1"/>
        <end position="18"/>
    </location>
</feature>
<dbReference type="AlphaFoldDB" id="A0A8H4PRX8"/>
<dbReference type="EMBL" id="JAAVMX010000005">
    <property type="protein sequence ID" value="KAF4509278.1"/>
    <property type="molecule type" value="Genomic_DNA"/>
</dbReference>
<evidence type="ECO:0000313" key="3">
    <source>
        <dbReference type="Proteomes" id="UP000557566"/>
    </source>
</evidence>
<reference evidence="2 3" key="1">
    <citation type="journal article" date="2020" name="Genome Biol. Evol.">
        <title>A new high-quality draft genome assembly of the Chinese cordyceps Ophiocordyceps sinensis.</title>
        <authorList>
            <person name="Shu R."/>
            <person name="Zhang J."/>
            <person name="Meng Q."/>
            <person name="Zhang H."/>
            <person name="Zhou G."/>
            <person name="Li M."/>
            <person name="Wu P."/>
            <person name="Zhao Y."/>
            <person name="Chen C."/>
            <person name="Qin Q."/>
        </authorList>
    </citation>
    <scope>NUCLEOTIDE SEQUENCE [LARGE SCALE GENOMIC DNA]</scope>
    <source>
        <strain evidence="2 3">IOZ07</strain>
    </source>
</reference>
<name>A0A8H4PRX8_9HYPO</name>
<accession>A0A8H4PRX8</accession>
<protein>
    <submittedName>
        <fullName evidence="2">Uncharacterized protein</fullName>
    </submittedName>
</protein>
<dbReference type="Proteomes" id="UP000557566">
    <property type="component" value="Unassembled WGS sequence"/>
</dbReference>
<keyword evidence="3" id="KW-1185">Reference proteome</keyword>